<dbReference type="KEGG" id="mcub:MCBB_1224"/>
<dbReference type="Gene3D" id="3.90.550.10">
    <property type="entry name" value="Spore Coat Polysaccharide Biosynthesis Protein SpsA, Chain A"/>
    <property type="match status" value="1"/>
</dbReference>
<dbReference type="Proteomes" id="UP000094707">
    <property type="component" value="Chromosome I"/>
</dbReference>
<dbReference type="Pfam" id="PF00535">
    <property type="entry name" value="Glycos_transf_2"/>
    <property type="match status" value="1"/>
</dbReference>
<dbReference type="EMBL" id="LT607756">
    <property type="protein sequence ID" value="SCG85782.1"/>
    <property type="molecule type" value="Genomic_DNA"/>
</dbReference>
<dbReference type="AlphaFoldDB" id="A0A1D3L272"/>
<proteinExistence type="predicted"/>
<dbReference type="CDD" id="cd04179">
    <property type="entry name" value="DPM_DPG-synthase_like"/>
    <property type="match status" value="1"/>
</dbReference>
<feature type="domain" description="Glycosyltransferase 2-like" evidence="1">
    <location>
        <begin position="5"/>
        <end position="162"/>
    </location>
</feature>
<evidence type="ECO:0000313" key="2">
    <source>
        <dbReference type="EMBL" id="SCG85782.1"/>
    </source>
</evidence>
<keyword evidence="3" id="KW-1185">Reference proteome</keyword>
<name>A0A1D3L272_9EURY</name>
<gene>
    <name evidence="2" type="ORF">MCBB_1224</name>
</gene>
<sequence>MSIFVVMPAYNEESTIAGVIEELFNRGFNLVVVDDGSTDETYKVAENAGKVHENQFHLYKHLLNRGLGGALRTGIEAALRHDAEIVVTFDADGQHDPDDIMKVCQPIRDGEADVVIGVRDFNHMPDSKKFGNTVMNIITRIFYGINVKDSQSGLRAFKREAARIVEINARDYGVSSEIVGEIRRHKLRLKEVPMKTIYTDYSMKKGTNLNVGLRILAKLIMNIFK</sequence>
<dbReference type="PANTHER" id="PTHR48090">
    <property type="entry name" value="UNDECAPRENYL-PHOSPHATE 4-DEOXY-4-FORMAMIDO-L-ARABINOSE TRANSFERASE-RELATED"/>
    <property type="match status" value="1"/>
</dbReference>
<organism evidence="2 3">
    <name type="scientific">Methanobacterium congolense</name>
    <dbReference type="NCBI Taxonomy" id="118062"/>
    <lineage>
        <taxon>Archaea</taxon>
        <taxon>Methanobacteriati</taxon>
        <taxon>Methanobacteriota</taxon>
        <taxon>Methanomada group</taxon>
        <taxon>Methanobacteria</taxon>
        <taxon>Methanobacteriales</taxon>
        <taxon>Methanobacteriaceae</taxon>
        <taxon>Methanobacterium</taxon>
    </lineage>
</organism>
<evidence type="ECO:0000259" key="1">
    <source>
        <dbReference type="Pfam" id="PF00535"/>
    </source>
</evidence>
<evidence type="ECO:0000313" key="3">
    <source>
        <dbReference type="Proteomes" id="UP000094707"/>
    </source>
</evidence>
<dbReference type="InterPro" id="IPR001173">
    <property type="entry name" value="Glyco_trans_2-like"/>
</dbReference>
<dbReference type="RefSeq" id="WP_071906908.1">
    <property type="nucleotide sequence ID" value="NZ_LT607756.1"/>
</dbReference>
<dbReference type="STRING" id="118062.MCBB_1224"/>
<dbReference type="GeneID" id="30412068"/>
<dbReference type="PANTHER" id="PTHR48090:SF7">
    <property type="entry name" value="RFBJ PROTEIN"/>
    <property type="match status" value="1"/>
</dbReference>
<dbReference type="PATRIC" id="fig|129848.4.peg.1238"/>
<protein>
    <recommendedName>
        <fullName evidence="1">Glycosyltransferase 2-like domain-containing protein</fullName>
    </recommendedName>
</protein>
<dbReference type="OrthoDB" id="11098at2157"/>
<accession>A0A1D3L272</accession>
<dbReference type="InterPro" id="IPR029044">
    <property type="entry name" value="Nucleotide-diphossugar_trans"/>
</dbReference>
<dbReference type="SUPFAM" id="SSF53448">
    <property type="entry name" value="Nucleotide-diphospho-sugar transferases"/>
    <property type="match status" value="1"/>
</dbReference>
<dbReference type="InterPro" id="IPR050256">
    <property type="entry name" value="Glycosyltransferase_2"/>
</dbReference>
<reference evidence="2 3" key="1">
    <citation type="submission" date="2016-08" db="EMBL/GenBank/DDBJ databases">
        <authorList>
            <person name="Seilhamer J.J."/>
        </authorList>
    </citation>
    <scope>NUCLEOTIDE SEQUENCE [LARGE SCALE GENOMIC DNA]</scope>
    <source>
        <strain evidence="2">Buetzberg</strain>
    </source>
</reference>